<comment type="caution">
    <text evidence="5">The sequence shown here is derived from an EMBL/GenBank/DDBJ whole genome shotgun (WGS) entry which is preliminary data.</text>
</comment>
<feature type="domain" description="HTH gntR-type" evidence="4">
    <location>
        <begin position="17"/>
        <end position="84"/>
    </location>
</feature>
<keyword evidence="6" id="KW-1185">Reference proteome</keyword>
<dbReference type="InterPro" id="IPR000524">
    <property type="entry name" value="Tscrpt_reg_HTH_GntR"/>
</dbReference>
<organism evidence="5 6">
    <name type="scientific">Polynucleobacter cosmopolitanus</name>
    <dbReference type="NCBI Taxonomy" id="351345"/>
    <lineage>
        <taxon>Bacteria</taxon>
        <taxon>Pseudomonadati</taxon>
        <taxon>Pseudomonadota</taxon>
        <taxon>Betaproteobacteria</taxon>
        <taxon>Burkholderiales</taxon>
        <taxon>Burkholderiaceae</taxon>
        <taxon>Polynucleobacter</taxon>
    </lineage>
</organism>
<dbReference type="Gene3D" id="1.10.10.10">
    <property type="entry name" value="Winged helix-like DNA-binding domain superfamily/Winged helix DNA-binding domain"/>
    <property type="match status" value="1"/>
</dbReference>
<dbReference type="SMART" id="SM00895">
    <property type="entry name" value="FCD"/>
    <property type="match status" value="1"/>
</dbReference>
<dbReference type="SUPFAM" id="SSF48008">
    <property type="entry name" value="GntR ligand-binding domain-like"/>
    <property type="match status" value="1"/>
</dbReference>
<dbReference type="PANTHER" id="PTHR43537:SF20">
    <property type="entry name" value="HTH-TYPE TRANSCRIPTIONAL REPRESSOR GLAR"/>
    <property type="match status" value="1"/>
</dbReference>
<evidence type="ECO:0000256" key="1">
    <source>
        <dbReference type="ARBA" id="ARBA00023015"/>
    </source>
</evidence>
<dbReference type="Gene3D" id="1.20.120.530">
    <property type="entry name" value="GntR ligand-binding domain-like"/>
    <property type="match status" value="1"/>
</dbReference>
<proteinExistence type="predicted"/>
<keyword evidence="1" id="KW-0805">Transcription regulation</keyword>
<name>A0A229FVS9_9BURK</name>
<dbReference type="SUPFAM" id="SSF46785">
    <property type="entry name" value="Winged helix' DNA-binding domain"/>
    <property type="match status" value="1"/>
</dbReference>
<evidence type="ECO:0000256" key="2">
    <source>
        <dbReference type="ARBA" id="ARBA00023125"/>
    </source>
</evidence>
<evidence type="ECO:0000259" key="4">
    <source>
        <dbReference type="PROSITE" id="PS50949"/>
    </source>
</evidence>
<keyword evidence="3" id="KW-0804">Transcription</keyword>
<dbReference type="InterPro" id="IPR011711">
    <property type="entry name" value="GntR_C"/>
</dbReference>
<dbReference type="EMBL" id="NJGG01000001">
    <property type="protein sequence ID" value="OXL16054.1"/>
    <property type="molecule type" value="Genomic_DNA"/>
</dbReference>
<dbReference type="PROSITE" id="PS50949">
    <property type="entry name" value="HTH_GNTR"/>
    <property type="match status" value="1"/>
</dbReference>
<protein>
    <submittedName>
        <fullName evidence="5">Transcriptional regulator</fullName>
    </submittedName>
</protein>
<dbReference type="GO" id="GO:0003700">
    <property type="term" value="F:DNA-binding transcription factor activity"/>
    <property type="evidence" value="ECO:0007669"/>
    <property type="project" value="InterPro"/>
</dbReference>
<dbReference type="RefSeq" id="WP_089515083.1">
    <property type="nucleotide sequence ID" value="NZ_NJGG01000001.1"/>
</dbReference>
<evidence type="ECO:0000256" key="3">
    <source>
        <dbReference type="ARBA" id="ARBA00023163"/>
    </source>
</evidence>
<gene>
    <name evidence="5" type="ORF">AOC33_02925</name>
</gene>
<accession>A0A229FVS9</accession>
<sequence>MHLVPQSSFIPRTPEPKTLVEGAYLALRRDIINGVHPPSTKLRVEHLKDRYNVGAGTLREALALLVADSLVFTQGQKGFTVSPMSLVDFLDITERRIMLENEALSQSMTLGNDKWEADVIAAYHRLTLAEKKLGKTNDAQEDNFFQEWEQRNEEFHSALVSACPSKWILQFIGILYHHSERYRRIAMHYRKDIERDVHAEHEALKSAALNRDIKLCTKLLGQHIKLTYDLVSKLPEEIFSQPVA</sequence>
<dbReference type="AlphaFoldDB" id="A0A229FVS9"/>
<dbReference type="InterPro" id="IPR008920">
    <property type="entry name" value="TF_FadR/GntR_C"/>
</dbReference>
<dbReference type="GO" id="GO:0003677">
    <property type="term" value="F:DNA binding"/>
    <property type="evidence" value="ECO:0007669"/>
    <property type="project" value="UniProtKB-KW"/>
</dbReference>
<dbReference type="Proteomes" id="UP000215188">
    <property type="component" value="Unassembled WGS sequence"/>
</dbReference>
<reference evidence="5 6" key="1">
    <citation type="submission" date="2017-06" db="EMBL/GenBank/DDBJ databases">
        <title>Reclassification of a Polynucleobacter cosmopolitanus strain isolated from tropical Lake Victoria as Polynucleobacter victoriensis comb. nov.</title>
        <authorList>
            <person name="Hahn M.W."/>
        </authorList>
    </citation>
    <scope>NUCLEOTIDE SEQUENCE [LARGE SCALE GENOMIC DNA]</scope>
    <source>
        <strain evidence="5 6">MWH-MoIso2</strain>
    </source>
</reference>
<dbReference type="OrthoDB" id="9799812at2"/>
<dbReference type="Pfam" id="PF00392">
    <property type="entry name" value="GntR"/>
    <property type="match status" value="1"/>
</dbReference>
<evidence type="ECO:0000313" key="6">
    <source>
        <dbReference type="Proteomes" id="UP000215188"/>
    </source>
</evidence>
<dbReference type="PANTHER" id="PTHR43537">
    <property type="entry name" value="TRANSCRIPTIONAL REGULATOR, GNTR FAMILY"/>
    <property type="match status" value="1"/>
</dbReference>
<dbReference type="SMART" id="SM00345">
    <property type="entry name" value="HTH_GNTR"/>
    <property type="match status" value="1"/>
</dbReference>
<dbReference type="Pfam" id="PF07729">
    <property type="entry name" value="FCD"/>
    <property type="match status" value="1"/>
</dbReference>
<dbReference type="InterPro" id="IPR036390">
    <property type="entry name" value="WH_DNA-bd_sf"/>
</dbReference>
<keyword evidence="2" id="KW-0238">DNA-binding</keyword>
<evidence type="ECO:0000313" key="5">
    <source>
        <dbReference type="EMBL" id="OXL16054.1"/>
    </source>
</evidence>
<dbReference type="InterPro" id="IPR036388">
    <property type="entry name" value="WH-like_DNA-bd_sf"/>
</dbReference>